<evidence type="ECO:0008006" key="2">
    <source>
        <dbReference type="Google" id="ProtNLM"/>
    </source>
</evidence>
<name>U9T682_RHIID</name>
<sequence>MDAEELQLILKPIKEAIKYLEMKNATLADSFNKRWTQFDFRLYMLAYLLHPLYHGKGFRNQVCRKVVYWAIENIWIKMDGRENSSSKLIGQIAAFRNNLPPYNDEFIPKYYTVEHWWNYVEQDEGEENFIQQLALKVFSITPHNAGCERIFSVMGWYINKRRTRLSVNHLQNLTKLHTYYVSNAKTELKYTAKDMNAKNDEEFYQLVRNGIYQNINDEIEEKEFDGEDEDYDDTEDELVDIDEYEKFGYKNNDNVLQNENYFNFVSRELVELLKLQEPQVIIEPVNSDHIIDHGNKNFDIEELLDQQFNDDDNV</sequence>
<dbReference type="EMBL" id="KI295372">
    <property type="protein sequence ID" value="ESA02907.1"/>
    <property type="molecule type" value="Genomic_DNA"/>
</dbReference>
<gene>
    <name evidence="1" type="ORF">GLOINDRAFT_6058</name>
</gene>
<dbReference type="VEuPathDB" id="FungiDB:RhiirFUN_000568"/>
<proteinExistence type="predicted"/>
<reference evidence="1" key="1">
    <citation type="submission" date="2013-07" db="EMBL/GenBank/DDBJ databases">
        <title>The genome of an arbuscular mycorrhizal fungus provides insights into the evolution of the oldest plant symbiosis.</title>
        <authorList>
            <consortium name="DOE Joint Genome Institute"/>
            <person name="Tisserant E."/>
            <person name="Malbreil M."/>
            <person name="Kuo A."/>
            <person name="Kohler A."/>
            <person name="Symeonidi A."/>
            <person name="Balestrini R."/>
            <person name="Charron P."/>
            <person name="Duensing N."/>
            <person name="Frei-dit-Frey N."/>
            <person name="Gianinazzi-Pearson V."/>
            <person name="Gilbert B."/>
            <person name="Handa Y."/>
            <person name="Hijri M."/>
            <person name="Kaul R."/>
            <person name="Kawaguchi M."/>
            <person name="Krajinski F."/>
            <person name="Lammers P."/>
            <person name="Lapierre D."/>
            <person name="Masclaux F.G."/>
            <person name="Murat C."/>
            <person name="Morin E."/>
            <person name="Ndikumana S."/>
            <person name="Pagni M."/>
            <person name="Petitpierre D."/>
            <person name="Requena N."/>
            <person name="Rosikiewicz P."/>
            <person name="Riley R."/>
            <person name="Saito K."/>
            <person name="San Clemente H."/>
            <person name="Shapiro H."/>
            <person name="van Tuinen D."/>
            <person name="Becard G."/>
            <person name="Bonfante P."/>
            <person name="Paszkowski U."/>
            <person name="Shachar-Hill Y."/>
            <person name="Young J.P."/>
            <person name="Sanders I.R."/>
            <person name="Henrissat B."/>
            <person name="Rensing S.A."/>
            <person name="Grigoriev I.V."/>
            <person name="Corradi N."/>
            <person name="Roux C."/>
            <person name="Martin F."/>
        </authorList>
    </citation>
    <scope>NUCLEOTIDE SEQUENCE</scope>
    <source>
        <strain evidence="1">DAOM 197198</strain>
    </source>
</reference>
<dbReference type="AlphaFoldDB" id="U9T682"/>
<dbReference type="HOGENOM" id="CLU_886086_0_0_1"/>
<dbReference type="SUPFAM" id="SSF53098">
    <property type="entry name" value="Ribonuclease H-like"/>
    <property type="match status" value="1"/>
</dbReference>
<organism evidence="1">
    <name type="scientific">Rhizophagus irregularis (strain DAOM 181602 / DAOM 197198 / MUCL 43194)</name>
    <name type="common">Arbuscular mycorrhizal fungus</name>
    <name type="synonym">Glomus intraradices</name>
    <dbReference type="NCBI Taxonomy" id="747089"/>
    <lineage>
        <taxon>Eukaryota</taxon>
        <taxon>Fungi</taxon>
        <taxon>Fungi incertae sedis</taxon>
        <taxon>Mucoromycota</taxon>
        <taxon>Glomeromycotina</taxon>
        <taxon>Glomeromycetes</taxon>
        <taxon>Glomerales</taxon>
        <taxon>Glomeraceae</taxon>
        <taxon>Rhizophagus</taxon>
    </lineage>
</organism>
<accession>U9T682</accession>
<protein>
    <recommendedName>
        <fullName evidence="2">HAT C-terminal dimerisation domain-containing protein</fullName>
    </recommendedName>
</protein>
<evidence type="ECO:0000313" key="1">
    <source>
        <dbReference type="EMBL" id="ESA02907.1"/>
    </source>
</evidence>
<dbReference type="InterPro" id="IPR012337">
    <property type="entry name" value="RNaseH-like_sf"/>
</dbReference>